<gene>
    <name evidence="1" type="ORF">D1953_12885</name>
</gene>
<dbReference type="AlphaFoldDB" id="A0A398B4V2"/>
<name>A0A398B4V2_9BACI</name>
<evidence type="ECO:0000313" key="1">
    <source>
        <dbReference type="EMBL" id="RID84847.1"/>
    </source>
</evidence>
<accession>A0A398B4V2</accession>
<sequence length="384" mass="43163">MPHSTDAATKKIYTVSPTTKPVNTTMLKYKSYTSYTKHYYLLRSYLEKLEKEGGGTLVLKKGTYTISNVLYIPSNVTIKMKDGVKIVKGTETGTKIFSASKSIFQLVRPSKATKSGAYGKYNGEKNISFIGEGTVTIDMKYVKDGIAIIMGHNQNIKVENIQFKNMYSGHFIELDASDNVVIQDNTFIGSKASDNINKEAINLDTPDKTTEGWHQNWSKYDKTPNRNITIEYNLFEKLDRAVGTHKYSGGKYHDQVVLRNNYIAETRSDAIRVMNWSNTIIEDNIIENVADGEAGKRGILASGAINPTIQNNDFYNVGRIMQFIAWKNSGPGSQYAITYNELSEENKQAFLTNTATDISESIIRINNTYNEFVADTEKIELESQ</sequence>
<keyword evidence="2" id="KW-1185">Reference proteome</keyword>
<dbReference type="InterPro" id="IPR011050">
    <property type="entry name" value="Pectin_lyase_fold/virulence"/>
</dbReference>
<proteinExistence type="predicted"/>
<dbReference type="Gene3D" id="2.160.20.10">
    <property type="entry name" value="Single-stranded right-handed beta-helix, Pectin lyase-like"/>
    <property type="match status" value="1"/>
</dbReference>
<dbReference type="InterPro" id="IPR006626">
    <property type="entry name" value="PbH1"/>
</dbReference>
<evidence type="ECO:0000313" key="2">
    <source>
        <dbReference type="Proteomes" id="UP000266016"/>
    </source>
</evidence>
<dbReference type="SMART" id="SM00710">
    <property type="entry name" value="PbH1"/>
    <property type="match status" value="5"/>
</dbReference>
<organism evidence="1 2">
    <name type="scientific">Peribacillus asahii</name>
    <dbReference type="NCBI Taxonomy" id="228899"/>
    <lineage>
        <taxon>Bacteria</taxon>
        <taxon>Bacillati</taxon>
        <taxon>Bacillota</taxon>
        <taxon>Bacilli</taxon>
        <taxon>Bacillales</taxon>
        <taxon>Bacillaceae</taxon>
        <taxon>Peribacillus</taxon>
    </lineage>
</organism>
<dbReference type="InterPro" id="IPR012334">
    <property type="entry name" value="Pectin_lyas_fold"/>
</dbReference>
<dbReference type="SUPFAM" id="SSF51126">
    <property type="entry name" value="Pectin lyase-like"/>
    <property type="match status" value="1"/>
</dbReference>
<comment type="caution">
    <text evidence="1">The sequence shown here is derived from an EMBL/GenBank/DDBJ whole genome shotgun (WGS) entry which is preliminary data.</text>
</comment>
<protein>
    <submittedName>
        <fullName evidence="1">Right-handed parallel beta-helix repeat-containing protein</fullName>
    </submittedName>
</protein>
<reference evidence="1 2" key="1">
    <citation type="submission" date="2018-08" db="EMBL/GenBank/DDBJ databases">
        <title>Bacillus jemisoniae sp. nov., Bacillus chryseoplanitiae sp. nov., Bacillus resnikiae sp. nov., and Bacillus frankliniae sp. nov., isolated from Viking spacecraft and associated surfaces.</title>
        <authorList>
            <person name="Seuylemezian A."/>
            <person name="Vaishampayan P."/>
        </authorList>
    </citation>
    <scope>NUCLEOTIDE SEQUENCE [LARGE SCALE GENOMIC DNA]</scope>
    <source>
        <strain evidence="1 2">MA001</strain>
    </source>
</reference>
<dbReference type="Proteomes" id="UP000266016">
    <property type="component" value="Unassembled WGS sequence"/>
</dbReference>
<dbReference type="EMBL" id="QWVS01000023">
    <property type="protein sequence ID" value="RID84847.1"/>
    <property type="molecule type" value="Genomic_DNA"/>
</dbReference>